<evidence type="ECO:0000313" key="8">
    <source>
        <dbReference type="EMBL" id="CAE0440087.1"/>
    </source>
</evidence>
<dbReference type="GO" id="GO:0003676">
    <property type="term" value="F:nucleic acid binding"/>
    <property type="evidence" value="ECO:0007669"/>
    <property type="project" value="InterPro"/>
</dbReference>
<proteinExistence type="predicted"/>
<evidence type="ECO:0000256" key="4">
    <source>
        <dbReference type="ARBA" id="ARBA00022759"/>
    </source>
</evidence>
<dbReference type="InterPro" id="IPR050951">
    <property type="entry name" value="Retrovirus_Pol_polyprotein"/>
</dbReference>
<organism evidence="8">
    <name type="scientific">Aplanochytrium stocchinoi</name>
    <dbReference type="NCBI Taxonomy" id="215587"/>
    <lineage>
        <taxon>Eukaryota</taxon>
        <taxon>Sar</taxon>
        <taxon>Stramenopiles</taxon>
        <taxon>Bigyra</taxon>
        <taxon>Labyrinthulomycetes</taxon>
        <taxon>Thraustochytrida</taxon>
        <taxon>Thraustochytriidae</taxon>
        <taxon>Aplanochytrium</taxon>
    </lineage>
</organism>
<evidence type="ECO:0000259" key="7">
    <source>
        <dbReference type="PROSITE" id="PS50994"/>
    </source>
</evidence>
<dbReference type="InterPro" id="IPR036397">
    <property type="entry name" value="RNaseH_sf"/>
</dbReference>
<evidence type="ECO:0000256" key="6">
    <source>
        <dbReference type="ARBA" id="ARBA00022918"/>
    </source>
</evidence>
<dbReference type="AlphaFoldDB" id="A0A7S3PI68"/>
<dbReference type="EMBL" id="HBIN01013551">
    <property type="protein sequence ID" value="CAE0440087.1"/>
    <property type="molecule type" value="Transcribed_RNA"/>
</dbReference>
<protein>
    <recommendedName>
        <fullName evidence="7">Integrase catalytic domain-containing protein</fullName>
    </recommendedName>
</protein>
<dbReference type="PANTHER" id="PTHR37984">
    <property type="entry name" value="PROTEIN CBG26694"/>
    <property type="match status" value="1"/>
</dbReference>
<name>A0A7S3PI68_9STRA</name>
<evidence type="ECO:0000256" key="1">
    <source>
        <dbReference type="ARBA" id="ARBA00022679"/>
    </source>
</evidence>
<dbReference type="Pfam" id="PF17921">
    <property type="entry name" value="Integrase_H2C2"/>
    <property type="match status" value="1"/>
</dbReference>
<dbReference type="Pfam" id="PF00665">
    <property type="entry name" value="rve"/>
    <property type="match status" value="1"/>
</dbReference>
<dbReference type="InterPro" id="IPR001584">
    <property type="entry name" value="Integrase_cat-core"/>
</dbReference>
<dbReference type="Gene3D" id="1.10.340.70">
    <property type="match status" value="1"/>
</dbReference>
<keyword evidence="4" id="KW-0255">Endonuclease</keyword>
<dbReference type="Gene3D" id="3.30.420.10">
    <property type="entry name" value="Ribonuclease H-like superfamily/Ribonuclease H"/>
    <property type="match status" value="1"/>
</dbReference>
<keyword evidence="2" id="KW-0548">Nucleotidyltransferase</keyword>
<dbReference type="InterPro" id="IPR041373">
    <property type="entry name" value="RT_RNaseH"/>
</dbReference>
<dbReference type="Pfam" id="PF17917">
    <property type="entry name" value="RT_RNaseH"/>
    <property type="match status" value="1"/>
</dbReference>
<accession>A0A7S3PI68</accession>
<keyword evidence="6" id="KW-0695">RNA-directed DNA polymerase</keyword>
<reference evidence="8" key="1">
    <citation type="submission" date="2021-01" db="EMBL/GenBank/DDBJ databases">
        <authorList>
            <person name="Corre E."/>
            <person name="Pelletier E."/>
            <person name="Niang G."/>
            <person name="Scheremetjew M."/>
            <person name="Finn R."/>
            <person name="Kale V."/>
            <person name="Holt S."/>
            <person name="Cochrane G."/>
            <person name="Meng A."/>
            <person name="Brown T."/>
            <person name="Cohen L."/>
        </authorList>
    </citation>
    <scope>NUCLEOTIDE SEQUENCE</scope>
    <source>
        <strain evidence="8">GSBS06</strain>
    </source>
</reference>
<feature type="domain" description="Integrase catalytic" evidence="7">
    <location>
        <begin position="259"/>
        <end position="416"/>
    </location>
</feature>
<dbReference type="GO" id="GO:0016787">
    <property type="term" value="F:hydrolase activity"/>
    <property type="evidence" value="ECO:0007669"/>
    <property type="project" value="UniProtKB-KW"/>
</dbReference>
<dbReference type="GO" id="GO:0004519">
    <property type="term" value="F:endonuclease activity"/>
    <property type="evidence" value="ECO:0007669"/>
    <property type="project" value="UniProtKB-KW"/>
</dbReference>
<dbReference type="GO" id="GO:0003964">
    <property type="term" value="F:RNA-directed DNA polymerase activity"/>
    <property type="evidence" value="ECO:0007669"/>
    <property type="project" value="UniProtKB-KW"/>
</dbReference>
<dbReference type="PROSITE" id="PS50994">
    <property type="entry name" value="INTEGRASE"/>
    <property type="match status" value="1"/>
</dbReference>
<keyword evidence="1" id="KW-0808">Transferase</keyword>
<keyword evidence="3" id="KW-0540">Nuclease</keyword>
<sequence>MFQDHNETQKIVSFYSTSFNPSQQNYCAIDLELLGIYKTCIHYNNFLVPGKVHIYTDHMPIVTKWNNRKYTPTKMEPHRNRRYMSQLNHLNIDMQHVPGNKNKIADCLSRLENNIGVFVLSNFTSEIDPQGLQLPELCADESEALKSLQVKDKYCTNIMSNINKYPKFKLIDSTLRYTSNTNNEIIYRYVIPDSMVEDILSQYHLYHHFGWNRTYNLLKTKFYWPKMASDIKNYCNNKCAECMQLKESTLNKVGLFFSQHSTELFAIISLDILEFNTMSENYMHVLVVQDMFSRYIELIPLKSQSAYEVAEKFYHNIYLRYGTPMAVLTDNGKCFISKTFKIFNQFSRNIYAIPRSATGNAMNERSHRTLLMQLRCMIKGNNTVWAKYLPLIAFTYNTSYITKLGITPYELMYMRKPRVHMLHDMRNIPLDTADPIDQEMIHELMVYSKDIREQYAILSKHINDEYVNIQNKSRKLPYNYQIGDRVLYMTAHDDKLLHYKQPAIITKIISPNAYEIKYNNTTTTAPTHLLHKIELINTPFWYTKTHYKLRNRQFTPYSNILQREYRVNDFVIIHAYRNKHYVSVGQISKIQNGQLYIHFYGPYHISDAINNHPRNITFVPLYYDKDYLIVRYETNIPCIKMIDETVQIKVHFESLINSRIPLNVKIPRGRFVDIL</sequence>
<evidence type="ECO:0000256" key="2">
    <source>
        <dbReference type="ARBA" id="ARBA00022695"/>
    </source>
</evidence>
<dbReference type="InterPro" id="IPR043502">
    <property type="entry name" value="DNA/RNA_pol_sf"/>
</dbReference>
<dbReference type="InterPro" id="IPR041588">
    <property type="entry name" value="Integrase_H2C2"/>
</dbReference>
<dbReference type="SUPFAM" id="SSF53098">
    <property type="entry name" value="Ribonuclease H-like"/>
    <property type="match status" value="1"/>
</dbReference>
<dbReference type="FunFam" id="1.10.340.70:FF:000001">
    <property type="entry name" value="Retrovirus-related Pol polyprotein from transposon gypsy-like Protein"/>
    <property type="match status" value="1"/>
</dbReference>
<gene>
    <name evidence="8" type="ORF">ASTO00021_LOCUS10237</name>
</gene>
<evidence type="ECO:0000256" key="5">
    <source>
        <dbReference type="ARBA" id="ARBA00022801"/>
    </source>
</evidence>
<dbReference type="GO" id="GO:0015074">
    <property type="term" value="P:DNA integration"/>
    <property type="evidence" value="ECO:0007669"/>
    <property type="project" value="InterPro"/>
</dbReference>
<dbReference type="InterPro" id="IPR012337">
    <property type="entry name" value="RNaseH-like_sf"/>
</dbReference>
<evidence type="ECO:0000256" key="3">
    <source>
        <dbReference type="ARBA" id="ARBA00022722"/>
    </source>
</evidence>
<keyword evidence="5" id="KW-0378">Hydrolase</keyword>
<dbReference type="PANTHER" id="PTHR37984:SF5">
    <property type="entry name" value="PROTEIN NYNRIN-LIKE"/>
    <property type="match status" value="1"/>
</dbReference>
<dbReference type="SUPFAM" id="SSF56672">
    <property type="entry name" value="DNA/RNA polymerases"/>
    <property type="match status" value="1"/>
</dbReference>